<keyword evidence="1" id="KW-0732">Signal</keyword>
<comment type="caution">
    <text evidence="3">The sequence shown here is derived from an EMBL/GenBank/DDBJ whole genome shotgun (WGS) entry which is preliminary data.</text>
</comment>
<evidence type="ECO:0000256" key="1">
    <source>
        <dbReference type="SAM" id="SignalP"/>
    </source>
</evidence>
<organism evidence="3 4">
    <name type="scientific">Planktothrix mougeotii LEGE 06226</name>
    <dbReference type="NCBI Taxonomy" id="1828728"/>
    <lineage>
        <taxon>Bacteria</taxon>
        <taxon>Bacillati</taxon>
        <taxon>Cyanobacteriota</taxon>
        <taxon>Cyanophyceae</taxon>
        <taxon>Oscillatoriophycideae</taxon>
        <taxon>Oscillatoriales</taxon>
        <taxon>Microcoleaceae</taxon>
        <taxon>Planktothrix</taxon>
    </lineage>
</organism>
<evidence type="ECO:0000259" key="2">
    <source>
        <dbReference type="Pfam" id="PF07883"/>
    </source>
</evidence>
<evidence type="ECO:0000313" key="4">
    <source>
        <dbReference type="Proteomes" id="UP000640725"/>
    </source>
</evidence>
<sequence length="168" mass="18237">MVKFQKLLPLVALTFLSSVAIAFGWAEPIVRSQQLQTPTNAYTQKVTREVLASGSPTEVQGRVLELVKYTIPPNSKLPVHIHPGMQIERVESGTLTYTVVKGSAKITRSNGKEETLEAGKTTRLNVGDALVEIGGMVHYGENETDNPVVLLSASLFEEGKPKAILINP</sequence>
<dbReference type="SUPFAM" id="SSF51182">
    <property type="entry name" value="RmlC-like cupins"/>
    <property type="match status" value="1"/>
</dbReference>
<name>A0ABR9UC39_9CYAN</name>
<accession>A0ABR9UC39</accession>
<feature type="chain" id="PRO_5046305232" evidence="1">
    <location>
        <begin position="23"/>
        <end position="168"/>
    </location>
</feature>
<dbReference type="Proteomes" id="UP000640725">
    <property type="component" value="Unassembled WGS sequence"/>
</dbReference>
<dbReference type="Gene3D" id="2.60.120.10">
    <property type="entry name" value="Jelly Rolls"/>
    <property type="match status" value="1"/>
</dbReference>
<evidence type="ECO:0000313" key="3">
    <source>
        <dbReference type="EMBL" id="MBE9143371.1"/>
    </source>
</evidence>
<dbReference type="RefSeq" id="WP_193868960.1">
    <property type="nucleotide sequence ID" value="NZ_JADEWU010000015.1"/>
</dbReference>
<feature type="signal peptide" evidence="1">
    <location>
        <begin position="1"/>
        <end position="22"/>
    </location>
</feature>
<dbReference type="Pfam" id="PF07883">
    <property type="entry name" value="Cupin_2"/>
    <property type="match status" value="1"/>
</dbReference>
<proteinExistence type="predicted"/>
<dbReference type="InterPro" id="IPR014710">
    <property type="entry name" value="RmlC-like_jellyroll"/>
</dbReference>
<dbReference type="EMBL" id="JADEWU010000015">
    <property type="protein sequence ID" value="MBE9143371.1"/>
    <property type="molecule type" value="Genomic_DNA"/>
</dbReference>
<protein>
    <submittedName>
        <fullName evidence="3">Cupin domain-containing protein</fullName>
    </submittedName>
</protein>
<dbReference type="InterPro" id="IPR011051">
    <property type="entry name" value="RmlC_Cupin_sf"/>
</dbReference>
<dbReference type="InterPro" id="IPR013096">
    <property type="entry name" value="Cupin_2"/>
</dbReference>
<reference evidence="3 4" key="1">
    <citation type="submission" date="2020-10" db="EMBL/GenBank/DDBJ databases">
        <authorList>
            <person name="Castelo-Branco R."/>
            <person name="Eusebio N."/>
            <person name="Adriana R."/>
            <person name="Vieira A."/>
            <person name="Brugerolle De Fraissinette N."/>
            <person name="Rezende De Castro R."/>
            <person name="Schneider M.P."/>
            <person name="Vasconcelos V."/>
            <person name="Leao P.N."/>
        </authorList>
    </citation>
    <scope>NUCLEOTIDE SEQUENCE [LARGE SCALE GENOMIC DNA]</scope>
    <source>
        <strain evidence="3 4">LEGE 06226</strain>
    </source>
</reference>
<keyword evidence="4" id="KW-1185">Reference proteome</keyword>
<feature type="domain" description="Cupin type-2" evidence="2">
    <location>
        <begin position="69"/>
        <end position="152"/>
    </location>
</feature>
<gene>
    <name evidence="3" type="ORF">IQ236_09045</name>
</gene>